<proteinExistence type="predicted"/>
<dbReference type="PANTHER" id="PTHR34406:SF2">
    <property type="entry name" value="PERIPLASMIC PROTEIN"/>
    <property type="match status" value="1"/>
</dbReference>
<dbReference type="EMBL" id="UINC01023980">
    <property type="protein sequence ID" value="SVA96742.1"/>
    <property type="molecule type" value="Genomic_DNA"/>
</dbReference>
<dbReference type="Pfam" id="PF04264">
    <property type="entry name" value="YceI"/>
    <property type="match status" value="1"/>
</dbReference>
<organism evidence="2">
    <name type="scientific">marine metagenome</name>
    <dbReference type="NCBI Taxonomy" id="408172"/>
    <lineage>
        <taxon>unclassified sequences</taxon>
        <taxon>metagenomes</taxon>
        <taxon>ecological metagenomes</taxon>
    </lineage>
</organism>
<feature type="domain" description="Lipid/polyisoprenoid-binding YceI-like" evidence="1">
    <location>
        <begin position="27"/>
        <end position="178"/>
    </location>
</feature>
<dbReference type="InterPro" id="IPR036761">
    <property type="entry name" value="TTHA0802/YceI-like_sf"/>
</dbReference>
<dbReference type="PANTHER" id="PTHR34406">
    <property type="entry name" value="PROTEIN YCEI"/>
    <property type="match status" value="1"/>
</dbReference>
<evidence type="ECO:0000313" key="2">
    <source>
        <dbReference type="EMBL" id="SVA96742.1"/>
    </source>
</evidence>
<dbReference type="AlphaFoldDB" id="A0A382A6L3"/>
<reference evidence="2" key="1">
    <citation type="submission" date="2018-05" db="EMBL/GenBank/DDBJ databases">
        <authorList>
            <person name="Lanie J.A."/>
            <person name="Ng W.-L."/>
            <person name="Kazmierczak K.M."/>
            <person name="Andrzejewski T.M."/>
            <person name="Davidsen T.M."/>
            <person name="Wayne K.J."/>
            <person name="Tettelin H."/>
            <person name="Glass J.I."/>
            <person name="Rusch D."/>
            <person name="Podicherti R."/>
            <person name="Tsui H.-C.T."/>
            <person name="Winkler M.E."/>
        </authorList>
    </citation>
    <scope>NUCLEOTIDE SEQUENCE</scope>
</reference>
<gene>
    <name evidence="2" type="ORF">METZ01_LOCUS149596</name>
</gene>
<feature type="non-terminal residue" evidence="2">
    <location>
        <position position="178"/>
    </location>
</feature>
<dbReference type="SUPFAM" id="SSF101874">
    <property type="entry name" value="YceI-like"/>
    <property type="match status" value="1"/>
</dbReference>
<protein>
    <recommendedName>
        <fullName evidence="1">Lipid/polyisoprenoid-binding YceI-like domain-containing protein</fullName>
    </recommendedName>
</protein>
<evidence type="ECO:0000259" key="1">
    <source>
        <dbReference type="SMART" id="SM00867"/>
    </source>
</evidence>
<dbReference type="InterPro" id="IPR007372">
    <property type="entry name" value="Lipid/polyisoprenoid-bd_YceI"/>
</dbReference>
<name>A0A382A6L3_9ZZZZ</name>
<dbReference type="Gene3D" id="2.40.128.110">
    <property type="entry name" value="Lipid/polyisoprenoid-binding, YceI-like"/>
    <property type="match status" value="1"/>
</dbReference>
<accession>A0A382A6L3</accession>
<dbReference type="SMART" id="SM00867">
    <property type="entry name" value="YceI"/>
    <property type="match status" value="1"/>
</dbReference>
<sequence>MNNKAIFFMLFTVVSLAFNLGFADPATYNIDSSHTYPAFEADHQGGLSIWRGKVNQSSGTIVLDKEAETGTIDVLFEMASIDFGHDRMNQMATESILHVDEFPTANYQGSLTNFEDGAPTGVEGTLTLHGVSRPVNLVINSFKCQPHFMNGREVCGADAEATINRADFGVDYDLDLGF</sequence>